<gene>
    <name evidence="1" type="ORF">CGZ93_17980</name>
</gene>
<evidence type="ECO:0000313" key="2">
    <source>
        <dbReference type="Proteomes" id="UP000216311"/>
    </source>
</evidence>
<name>A0A255GLF3_9ACTN</name>
<sequence>MPGLPDDRSVTERLGLSRPSLPRHVWVDGEPGLLLEWDRRADGWWGRVVTSEGGQAVESWVRADRLRPS</sequence>
<dbReference type="EMBL" id="NMVQ01000047">
    <property type="protein sequence ID" value="OYO16650.1"/>
    <property type="molecule type" value="Genomic_DNA"/>
</dbReference>
<keyword evidence="2" id="KW-1185">Reference proteome</keyword>
<dbReference type="AlphaFoldDB" id="A0A255GLF3"/>
<proteinExistence type="predicted"/>
<comment type="caution">
    <text evidence="1">The sequence shown here is derived from an EMBL/GenBank/DDBJ whole genome shotgun (WGS) entry which is preliminary data.</text>
</comment>
<dbReference type="Proteomes" id="UP000216311">
    <property type="component" value="Unassembled WGS sequence"/>
</dbReference>
<reference evidence="1 2" key="1">
    <citation type="submission" date="2017-07" db="EMBL/GenBank/DDBJ databases">
        <title>Draft whole genome sequences of clinical Proprionibacteriaceae strains.</title>
        <authorList>
            <person name="Bernier A.-M."/>
            <person name="Bernard K."/>
            <person name="Domingo M.-C."/>
        </authorList>
    </citation>
    <scope>NUCLEOTIDE SEQUENCE [LARGE SCALE GENOMIC DNA]</scope>
    <source>
        <strain evidence="1 2">NML 130396</strain>
    </source>
</reference>
<accession>A0A255GLF3</accession>
<evidence type="ECO:0000313" key="1">
    <source>
        <dbReference type="EMBL" id="OYO16650.1"/>
    </source>
</evidence>
<organism evidence="1 2">
    <name type="scientific">Enemella dayhoffiae</name>
    <dbReference type="NCBI Taxonomy" id="2016507"/>
    <lineage>
        <taxon>Bacteria</taxon>
        <taxon>Bacillati</taxon>
        <taxon>Actinomycetota</taxon>
        <taxon>Actinomycetes</taxon>
        <taxon>Propionibacteriales</taxon>
        <taxon>Propionibacteriaceae</taxon>
        <taxon>Enemella</taxon>
    </lineage>
</organism>
<protein>
    <submittedName>
        <fullName evidence="1">Uncharacterized protein</fullName>
    </submittedName>
</protein>